<dbReference type="InterPro" id="IPR009100">
    <property type="entry name" value="AcylCoA_DH/oxidase_NM_dom_sf"/>
</dbReference>
<evidence type="ECO:0000259" key="6">
    <source>
        <dbReference type="Pfam" id="PF01756"/>
    </source>
</evidence>
<dbReference type="PANTHER" id="PTHR10909:SF382">
    <property type="entry name" value="ACYL-COENZYME A OXIDASE"/>
    <property type="match status" value="1"/>
</dbReference>
<evidence type="ECO:0000313" key="9">
    <source>
        <dbReference type="Proteomes" id="UP000323909"/>
    </source>
</evidence>
<dbReference type="RefSeq" id="WP_150054663.1">
    <property type="nucleotide sequence ID" value="NZ_VWXT01000135.1"/>
</dbReference>
<dbReference type="GO" id="GO:0071949">
    <property type="term" value="F:FAD binding"/>
    <property type="evidence" value="ECO:0007669"/>
    <property type="project" value="InterPro"/>
</dbReference>
<organism evidence="8 9">
    <name type="scientific">Pseudomonas veronii</name>
    <dbReference type="NCBI Taxonomy" id="76761"/>
    <lineage>
        <taxon>Bacteria</taxon>
        <taxon>Pseudomonadati</taxon>
        <taxon>Pseudomonadota</taxon>
        <taxon>Gammaproteobacteria</taxon>
        <taxon>Pseudomonadales</taxon>
        <taxon>Pseudomonadaceae</taxon>
        <taxon>Pseudomonas</taxon>
    </lineage>
</organism>
<keyword evidence="4" id="KW-0274">FAD</keyword>
<feature type="domain" description="Acyl-CoA oxidase C-alpha1" evidence="7">
    <location>
        <begin position="283"/>
        <end position="431"/>
    </location>
</feature>
<dbReference type="PANTHER" id="PTHR10909">
    <property type="entry name" value="ELECTRON TRANSPORT OXIDOREDUCTASE"/>
    <property type="match status" value="1"/>
</dbReference>
<dbReference type="InterPro" id="IPR012258">
    <property type="entry name" value="Acyl-CoA_oxidase"/>
</dbReference>
<comment type="cofactor">
    <cofactor evidence="1">
        <name>FAD</name>
        <dbReference type="ChEBI" id="CHEBI:57692"/>
    </cofactor>
</comment>
<feature type="domain" description="Acyl-CoA oxidase C-terminal" evidence="6">
    <location>
        <begin position="453"/>
        <end position="595"/>
    </location>
</feature>
<proteinExistence type="inferred from homology"/>
<comment type="similarity">
    <text evidence="2">Belongs to the acyl-CoA oxidase family.</text>
</comment>
<name>A0A5M8FCN7_PSEVE</name>
<dbReference type="GO" id="GO:0055088">
    <property type="term" value="P:lipid homeostasis"/>
    <property type="evidence" value="ECO:0007669"/>
    <property type="project" value="TreeGrafter"/>
</dbReference>
<evidence type="ECO:0000256" key="3">
    <source>
        <dbReference type="ARBA" id="ARBA00022630"/>
    </source>
</evidence>
<accession>A0A5M8FCN7</accession>
<dbReference type="Gene3D" id="2.40.110.10">
    <property type="entry name" value="Butyryl-CoA Dehydrogenase, subunit A, domain 2"/>
    <property type="match status" value="1"/>
</dbReference>
<evidence type="ECO:0000259" key="7">
    <source>
        <dbReference type="Pfam" id="PF22924"/>
    </source>
</evidence>
<evidence type="ECO:0000256" key="4">
    <source>
        <dbReference type="ARBA" id="ARBA00022827"/>
    </source>
</evidence>
<dbReference type="SUPFAM" id="SSF47203">
    <property type="entry name" value="Acyl-CoA dehydrogenase C-terminal domain-like"/>
    <property type="match status" value="2"/>
</dbReference>
<dbReference type="InterPro" id="IPR055060">
    <property type="entry name" value="ACOX_C_alpha1"/>
</dbReference>
<dbReference type="Gene3D" id="1.20.140.10">
    <property type="entry name" value="Butyryl-CoA Dehydrogenase, subunit A, domain 3"/>
    <property type="match status" value="2"/>
</dbReference>
<dbReference type="GO" id="GO:0033540">
    <property type="term" value="P:fatty acid beta-oxidation using acyl-CoA oxidase"/>
    <property type="evidence" value="ECO:0007669"/>
    <property type="project" value="TreeGrafter"/>
</dbReference>
<dbReference type="Proteomes" id="UP000323909">
    <property type="component" value="Unassembled WGS sequence"/>
</dbReference>
<dbReference type="GO" id="GO:0005504">
    <property type="term" value="F:fatty acid binding"/>
    <property type="evidence" value="ECO:0007669"/>
    <property type="project" value="TreeGrafter"/>
</dbReference>
<reference evidence="8 9" key="1">
    <citation type="submission" date="2019-09" db="EMBL/GenBank/DDBJ databases">
        <title>Genomic sequencing of 4 copper resistant soil isolates.</title>
        <authorList>
            <person name="Havryliuk O."/>
        </authorList>
    </citation>
    <scope>NUCLEOTIDE SEQUENCE [LARGE SCALE GENOMIC DNA]</scope>
    <source>
        <strain evidence="8 9">UKR4</strain>
    </source>
</reference>
<evidence type="ECO:0000256" key="5">
    <source>
        <dbReference type="ARBA" id="ARBA00023002"/>
    </source>
</evidence>
<evidence type="ECO:0000256" key="1">
    <source>
        <dbReference type="ARBA" id="ARBA00001974"/>
    </source>
</evidence>
<dbReference type="InterPro" id="IPR046373">
    <property type="entry name" value="Acyl-CoA_Oxase/DH_mid-dom_sf"/>
</dbReference>
<dbReference type="EMBL" id="VWXT01000135">
    <property type="protein sequence ID" value="KAA6181476.1"/>
    <property type="molecule type" value="Genomic_DNA"/>
</dbReference>
<dbReference type="AlphaFoldDB" id="A0A5M8FCN7"/>
<gene>
    <name evidence="8" type="ORF">F3K53_10180</name>
</gene>
<dbReference type="InterPro" id="IPR002655">
    <property type="entry name" value="Acyl-CoA_oxidase_C"/>
</dbReference>
<evidence type="ECO:0000256" key="2">
    <source>
        <dbReference type="ARBA" id="ARBA00006288"/>
    </source>
</evidence>
<dbReference type="InterPro" id="IPR036250">
    <property type="entry name" value="AcylCo_DH-like_C"/>
</dbReference>
<dbReference type="Pfam" id="PF22924">
    <property type="entry name" value="ACOX_C_alpha1"/>
    <property type="match status" value="1"/>
</dbReference>
<dbReference type="Pfam" id="PF01756">
    <property type="entry name" value="ACOX"/>
    <property type="match status" value="1"/>
</dbReference>
<evidence type="ECO:0000313" key="8">
    <source>
        <dbReference type="EMBL" id="KAA6181476.1"/>
    </source>
</evidence>
<keyword evidence="3" id="KW-0285">Flavoprotein</keyword>
<keyword evidence="5" id="KW-0560">Oxidoreductase</keyword>
<protein>
    <submittedName>
        <fullName evidence="8">Acyl-CoA oxidase</fullName>
    </submittedName>
</protein>
<sequence>MTHPSIPGTVAPSARDELRDLLFAGTFESHHQSIRDVLFDPIFDPQPDLNMEQAGRLAYARSRHVHAALERPLQILANPRRLFALAEWPSLLDVASFSLLMVHYNLCLGTLFDHAQGRPDIAGFTEALDELTSFGPYMATELGFGNNVAALQTEAVYDRHSQTFTLNTPSASAQKYMSYSGFGDIPKVATVMARLKIEGKDHGVFPFLIRLSTEEGLCPGILAALCPEKPVQGLDNGLTWFDNVRVPRSSLLHGDMGYFAEDGSFVLGAGNARSRFLRAMSRIVPGRLCVASAAQGASRASLYIALRYGQQRLTNAPGTNDMPVIEYRSYQRAMFSALASTYAMTLLLNEAKARFLANTAEPAADVVSLINITKALTTWDATAVIAECRERCGAQGIFSVNRIADYGSLLQGLVTAEGDNLVLLATVAGQLLAQAWQGPLPLRPAPARRLAEPEWLIAAIAFREYQLWLTVREEMNADERGYFEVWNDAMNPGLELARLRGERVALEQLWSASLHAQHDEAKAALNGLASLYGLNLLQRDAAWFLAHELIDAGQALSLPGRIDQQCAALRPHVTTLIDGFALSPELLRAPIAQDDYIQAFCKQVRANVD</sequence>
<dbReference type="GO" id="GO:0003997">
    <property type="term" value="F:acyl-CoA oxidase activity"/>
    <property type="evidence" value="ECO:0007669"/>
    <property type="project" value="InterPro"/>
</dbReference>
<dbReference type="SUPFAM" id="SSF56645">
    <property type="entry name" value="Acyl-CoA dehydrogenase NM domain-like"/>
    <property type="match status" value="1"/>
</dbReference>
<comment type="caution">
    <text evidence="8">The sequence shown here is derived from an EMBL/GenBank/DDBJ whole genome shotgun (WGS) entry which is preliminary data.</text>
</comment>